<dbReference type="InterPro" id="IPR050396">
    <property type="entry name" value="Glycosyltr_51/Transpeptidase"/>
</dbReference>
<keyword evidence="12" id="KW-0378">Hydrolase</keyword>
<dbReference type="GO" id="GO:0009274">
    <property type="term" value="C:peptidoglycan-based cell wall"/>
    <property type="evidence" value="ECO:0007669"/>
    <property type="project" value="UniProtKB-UniRule"/>
</dbReference>
<keyword evidence="15 26" id="KW-0472">Membrane</keyword>
<feature type="active site" description="Proton donor; for transglycosylase activity" evidence="25">
    <location>
        <position position="181"/>
    </location>
</feature>
<evidence type="ECO:0000259" key="28">
    <source>
        <dbReference type="Pfam" id="PF00912"/>
    </source>
</evidence>
<dbReference type="Gene3D" id="3.40.710.10">
    <property type="entry name" value="DD-peptidase/beta-lactamase superfamily"/>
    <property type="match status" value="1"/>
</dbReference>
<evidence type="ECO:0000256" key="10">
    <source>
        <dbReference type="ARBA" id="ARBA00022676"/>
    </source>
</evidence>
<evidence type="ECO:0000256" key="9">
    <source>
        <dbReference type="ARBA" id="ARBA00022670"/>
    </source>
</evidence>
<dbReference type="GO" id="GO:0006508">
    <property type="term" value="P:proteolysis"/>
    <property type="evidence" value="ECO:0007669"/>
    <property type="project" value="UniProtKB-KW"/>
</dbReference>
<dbReference type="Pfam" id="PF00912">
    <property type="entry name" value="Transgly"/>
    <property type="match status" value="1"/>
</dbReference>
<dbReference type="InterPro" id="IPR036950">
    <property type="entry name" value="PBP_transglycosylase"/>
</dbReference>
<comment type="function">
    <text evidence="1 24">Cell wall formation. Synthesis of cross-linked peptidoglycan from the lipid intermediates. The enzyme has a penicillin-insensitive transglycosylase N-terminal domain (formation of linear glycan strands) and a penicillin-sensitive transpeptidase C-terminal domain (cross-linking of the peptide subunits).</text>
</comment>
<dbReference type="GO" id="GO:0009002">
    <property type="term" value="F:serine-type D-Ala-D-Ala carboxypeptidase activity"/>
    <property type="evidence" value="ECO:0007669"/>
    <property type="project" value="UniProtKB-EC"/>
</dbReference>
<comment type="pathway">
    <text evidence="3 24">Cell wall biogenesis; peptidoglycan biosynthesis.</text>
</comment>
<dbReference type="Proteomes" id="UP000244906">
    <property type="component" value="Unassembled WGS sequence"/>
</dbReference>
<comment type="pathway">
    <text evidence="22">Glycan biosynthesis.</text>
</comment>
<evidence type="ECO:0000256" key="26">
    <source>
        <dbReference type="SAM" id="Phobius"/>
    </source>
</evidence>
<feature type="domain" description="Glycosyl transferase family 51" evidence="28">
    <location>
        <begin position="157"/>
        <end position="327"/>
    </location>
</feature>
<evidence type="ECO:0000256" key="16">
    <source>
        <dbReference type="ARBA" id="ARBA00023251"/>
    </source>
</evidence>
<evidence type="ECO:0000256" key="25">
    <source>
        <dbReference type="PIRSR" id="PIRSR002799-1"/>
    </source>
</evidence>
<comment type="subcellular location">
    <subcellularLocation>
        <location evidence="2">Cell membrane</location>
    </subcellularLocation>
</comment>
<feature type="active site" description="Acyl-ester intermediate; for transpeptidase activity" evidence="25">
    <location>
        <position position="459"/>
    </location>
</feature>
<evidence type="ECO:0000313" key="31">
    <source>
        <dbReference type="Proteomes" id="UP000244906"/>
    </source>
</evidence>
<keyword evidence="14 24" id="KW-0573">Peptidoglycan synthesis</keyword>
<evidence type="ECO:0000256" key="4">
    <source>
        <dbReference type="ARBA" id="ARBA00007090"/>
    </source>
</evidence>
<keyword evidence="8" id="KW-0121">Carboxypeptidase</keyword>
<keyword evidence="11 24" id="KW-0808">Transferase</keyword>
<dbReference type="InterPro" id="IPR023346">
    <property type="entry name" value="Lysozyme-like_dom_sf"/>
</dbReference>
<evidence type="ECO:0000256" key="21">
    <source>
        <dbReference type="ARBA" id="ARBA00049902"/>
    </source>
</evidence>
<evidence type="ECO:0000313" key="30">
    <source>
        <dbReference type="EMBL" id="PVZ63438.1"/>
    </source>
</evidence>
<comment type="catalytic activity">
    <reaction evidence="20">
        <text>Preferential cleavage: (Ac)2-L-Lys-D-Ala-|-D-Ala. Also transpeptidation of peptidyl-alanyl moieties that are N-acyl substituents of D-alanine.</text>
        <dbReference type="EC" id="3.4.16.4"/>
    </reaction>
</comment>
<dbReference type="Gene3D" id="1.10.3810.10">
    <property type="entry name" value="Biosynthetic peptidoglycan transglycosylase-like"/>
    <property type="match status" value="1"/>
</dbReference>
<evidence type="ECO:0000256" key="6">
    <source>
        <dbReference type="ARBA" id="ARBA00018637"/>
    </source>
</evidence>
<evidence type="ECO:0000256" key="23">
    <source>
        <dbReference type="NCBIfam" id="TIGR02071"/>
    </source>
</evidence>
<evidence type="ECO:0000256" key="2">
    <source>
        <dbReference type="ARBA" id="ARBA00004236"/>
    </source>
</evidence>
<keyword evidence="31" id="KW-1185">Reference proteome</keyword>
<evidence type="ECO:0000259" key="29">
    <source>
        <dbReference type="Pfam" id="PF14814"/>
    </source>
</evidence>
<dbReference type="GO" id="GO:0008955">
    <property type="term" value="F:peptidoglycan glycosyltransferase activity"/>
    <property type="evidence" value="ECO:0007669"/>
    <property type="project" value="UniProtKB-UniRule"/>
</dbReference>
<evidence type="ECO:0000256" key="15">
    <source>
        <dbReference type="ARBA" id="ARBA00023136"/>
    </source>
</evidence>
<dbReference type="InterPro" id="IPR012338">
    <property type="entry name" value="Beta-lactam/transpept-like"/>
</dbReference>
<keyword evidence="9" id="KW-0645">Protease</keyword>
<dbReference type="GO" id="GO:0008658">
    <property type="term" value="F:penicillin binding"/>
    <property type="evidence" value="ECO:0007669"/>
    <property type="project" value="UniProtKB-UniRule"/>
</dbReference>
<evidence type="ECO:0000256" key="19">
    <source>
        <dbReference type="ARBA" id="ARBA00032454"/>
    </source>
</evidence>
<evidence type="ECO:0000256" key="14">
    <source>
        <dbReference type="ARBA" id="ARBA00022984"/>
    </source>
</evidence>
<keyword evidence="16" id="KW-0046">Antibiotic resistance</keyword>
<feature type="domain" description="Penicillin-binding protein transpeptidase" evidence="27">
    <location>
        <begin position="421"/>
        <end position="657"/>
    </location>
</feature>
<comment type="similarity">
    <text evidence="5 24">In the N-terminal section; belongs to the glycosyltransferase 51 family.</text>
</comment>
<dbReference type="GO" id="GO:0071555">
    <property type="term" value="P:cell wall organization"/>
    <property type="evidence" value="ECO:0007669"/>
    <property type="project" value="UniProtKB-UniRule"/>
</dbReference>
<dbReference type="AlphaFoldDB" id="A0A2V1GN41"/>
<dbReference type="UniPathway" id="UPA00219"/>
<dbReference type="InterPro" id="IPR001460">
    <property type="entry name" value="PCN-bd_Tpept"/>
</dbReference>
<keyword evidence="13 24" id="KW-0133">Cell shape</keyword>
<protein>
    <recommendedName>
        <fullName evidence="6 23">Penicillin-binding protein 1B</fullName>
        <shortName evidence="24">PBP-1b</shortName>
        <shortName evidence="24">PBP1b</shortName>
    </recommendedName>
    <alternativeName>
        <fullName evidence="19 24">Murein polymerase</fullName>
    </alternativeName>
</protein>
<sequence length="756" mass="84343">MNSLLLSATNCIQPLLRLFAKLLLIAAVLVTVLLVYFDAQIRQRFEGRRWSLPSHVYAKPVSLYQGAGLSRAQLVSHLKQLGYRPCPGDYPRVGQYCGKSTSLQIKTRGFNGWNGKQTAELVRMNFASQTIRRFKTDSGSALVQLEPLMIGGIYPAHREDRQLVQLKQVPTLLVEALLATEDRDFYEHFGISLKGIARALWVNISSGKTRQGGSTLTQQLVKNLFLTNQRTLSRKAQEAMMALLLEWHYSKAEILESYLNEVYLGQQGQNSINGFGLAARFYFGQPLEQLDIDQLALLAGMVKGPSWYNPRRHPDRALERRNLVLKLLAEQGKLTQGQLNRYQAQPLGLASKPQPKKHWGYLQLVKQQLAEDYREQDLKQQGLQIFTAMNPMIQQQAEKALNNGLTRLERQKKITKASLQGAVLVSDSQSAEVLALVPGRDSFQKGFNRALLARRPVGSLLKPAIYLAALEQGMPLYQLIDDQPVSLKMTNGETWQPANYDKKIHGKVMLENSLADSLNLASVRLGLDLGMPMVADSLQRLGLQLPERIYPSLLLGGVSYTPWQMQQMYQTIAGGGFYSPLRSVLAVTDHRGASLNRYPLETGQRFDEKSVYQLNHALQQVVKTGTARGLSWRYKKYQIAGKTGTTDDLRDSWFAGYSGNLLALVWLGRDDNKPAGLTGSSGALKIWQGLMDPLVMTHNDQPLPDGLQMIPVDAKGRLAKGCKNVQQLPTPVGQMPQQSVNCRRGILDRLGDLLGG</sequence>
<organism evidence="30 31">
    <name type="scientific">Pelagibaculum spongiae</name>
    <dbReference type="NCBI Taxonomy" id="2080658"/>
    <lineage>
        <taxon>Bacteria</taxon>
        <taxon>Pseudomonadati</taxon>
        <taxon>Pseudomonadota</taxon>
        <taxon>Gammaproteobacteria</taxon>
        <taxon>Oceanospirillales</taxon>
        <taxon>Pelagibaculum</taxon>
    </lineage>
</organism>
<comment type="similarity">
    <text evidence="4 24">In the C-terminal section; belongs to the transpeptidase family.</text>
</comment>
<feature type="transmembrane region" description="Helical" evidence="26">
    <location>
        <begin position="20"/>
        <end position="39"/>
    </location>
</feature>
<dbReference type="NCBIfam" id="TIGR02071">
    <property type="entry name" value="PBP_1b"/>
    <property type="match status" value="1"/>
</dbReference>
<gene>
    <name evidence="30" type="primary">mrcB</name>
    <name evidence="30" type="ORF">DC094_21255</name>
</gene>
<dbReference type="GO" id="GO:0008360">
    <property type="term" value="P:regulation of cell shape"/>
    <property type="evidence" value="ECO:0007669"/>
    <property type="project" value="UniProtKB-UniRule"/>
</dbReference>
<dbReference type="InterPro" id="IPR001264">
    <property type="entry name" value="Glyco_trans_51"/>
</dbReference>
<feature type="domain" description="Bifunctional transglycosylase second" evidence="29">
    <location>
        <begin position="63"/>
        <end position="136"/>
    </location>
</feature>
<name>A0A2V1GN41_9GAMM</name>
<evidence type="ECO:0000256" key="12">
    <source>
        <dbReference type="ARBA" id="ARBA00022801"/>
    </source>
</evidence>
<evidence type="ECO:0000256" key="1">
    <source>
        <dbReference type="ARBA" id="ARBA00002624"/>
    </source>
</evidence>
<evidence type="ECO:0000256" key="17">
    <source>
        <dbReference type="ARBA" id="ARBA00023268"/>
    </source>
</evidence>
<evidence type="ECO:0000256" key="22">
    <source>
        <dbReference type="ARBA" id="ARBA00060592"/>
    </source>
</evidence>
<dbReference type="GO" id="GO:0046677">
    <property type="term" value="P:response to antibiotic"/>
    <property type="evidence" value="ECO:0007669"/>
    <property type="project" value="UniProtKB-UniRule"/>
</dbReference>
<evidence type="ECO:0000256" key="7">
    <source>
        <dbReference type="ARBA" id="ARBA00022475"/>
    </source>
</evidence>
<evidence type="ECO:0000256" key="20">
    <source>
        <dbReference type="ARBA" id="ARBA00034000"/>
    </source>
</evidence>
<evidence type="ECO:0000256" key="18">
    <source>
        <dbReference type="ARBA" id="ARBA00023316"/>
    </source>
</evidence>
<dbReference type="SUPFAM" id="SSF53955">
    <property type="entry name" value="Lysozyme-like"/>
    <property type="match status" value="1"/>
</dbReference>
<dbReference type="PANTHER" id="PTHR32282:SF11">
    <property type="entry name" value="PENICILLIN-BINDING PROTEIN 1B"/>
    <property type="match status" value="1"/>
</dbReference>
<dbReference type="Gene3D" id="3.30.2060.10">
    <property type="entry name" value="Penicillin-binding protein 1b domain"/>
    <property type="match status" value="1"/>
</dbReference>
<evidence type="ECO:0000256" key="11">
    <source>
        <dbReference type="ARBA" id="ARBA00022679"/>
    </source>
</evidence>
<keyword evidence="26" id="KW-0812">Transmembrane</keyword>
<keyword evidence="7" id="KW-1003">Cell membrane</keyword>
<keyword evidence="10 24" id="KW-0328">Glycosyltransferase</keyword>
<dbReference type="GO" id="GO:0030288">
    <property type="term" value="C:outer membrane-bounded periplasmic space"/>
    <property type="evidence" value="ECO:0007669"/>
    <property type="project" value="TreeGrafter"/>
</dbReference>
<evidence type="ECO:0000259" key="27">
    <source>
        <dbReference type="Pfam" id="PF00905"/>
    </source>
</evidence>
<dbReference type="FunFam" id="1.10.3810.10:FF:000002">
    <property type="entry name" value="Penicillin-binding protein 1B"/>
    <property type="match status" value="1"/>
</dbReference>
<proteinExistence type="inferred from homology"/>
<dbReference type="GO" id="GO:0005886">
    <property type="term" value="C:plasma membrane"/>
    <property type="evidence" value="ECO:0007669"/>
    <property type="project" value="UniProtKB-SubCell"/>
</dbReference>
<dbReference type="Pfam" id="PF00905">
    <property type="entry name" value="Transpeptidase"/>
    <property type="match status" value="1"/>
</dbReference>
<reference evidence="30 31" key="1">
    <citation type="submission" date="2018-04" db="EMBL/GenBank/DDBJ databases">
        <title>Thalassorhabdus spongiae gen. nov., sp. nov., isolated from a marine sponge in South-West Iceland.</title>
        <authorList>
            <person name="Knobloch S."/>
            <person name="Daussin A."/>
            <person name="Johannsson R."/>
            <person name="Marteinsson V.T."/>
        </authorList>
    </citation>
    <scope>NUCLEOTIDE SEQUENCE [LARGE SCALE GENOMIC DNA]</scope>
    <source>
        <strain evidence="30 31">Hp12</strain>
    </source>
</reference>
<keyword evidence="26" id="KW-1133">Transmembrane helix</keyword>
<evidence type="ECO:0000256" key="3">
    <source>
        <dbReference type="ARBA" id="ARBA00004752"/>
    </source>
</evidence>
<keyword evidence="17" id="KW-0511">Multifunctional enzyme</keyword>
<evidence type="ECO:0000256" key="8">
    <source>
        <dbReference type="ARBA" id="ARBA00022645"/>
    </source>
</evidence>
<dbReference type="SUPFAM" id="SSF56601">
    <property type="entry name" value="beta-lactamase/transpeptidase-like"/>
    <property type="match status" value="1"/>
</dbReference>
<dbReference type="EMBL" id="QDDL01000016">
    <property type="protein sequence ID" value="PVZ63438.1"/>
    <property type="molecule type" value="Genomic_DNA"/>
</dbReference>
<evidence type="ECO:0000256" key="13">
    <source>
        <dbReference type="ARBA" id="ARBA00022960"/>
    </source>
</evidence>
<dbReference type="Pfam" id="PF14814">
    <property type="entry name" value="UB2H"/>
    <property type="match status" value="1"/>
</dbReference>
<accession>A0A2V1GN41</accession>
<evidence type="ECO:0000256" key="5">
    <source>
        <dbReference type="ARBA" id="ARBA00007739"/>
    </source>
</evidence>
<comment type="catalytic activity">
    <reaction evidence="21">
        <text>[GlcNAc-(1-&gt;4)-Mur2Ac(oyl-L-Ala-gamma-D-Glu-L-Lys-D-Ala-D-Ala)](n)-di-trans,octa-cis-undecaprenyl diphosphate + beta-D-GlcNAc-(1-&gt;4)-Mur2Ac(oyl-L-Ala-gamma-D-Glu-L-Lys-D-Ala-D-Ala)-di-trans,octa-cis-undecaprenyl diphosphate = [GlcNAc-(1-&gt;4)-Mur2Ac(oyl-L-Ala-gamma-D-Glu-L-Lys-D-Ala-D-Ala)](n+1)-di-trans,octa-cis-undecaprenyl diphosphate + di-trans,octa-cis-undecaprenyl diphosphate + H(+)</text>
        <dbReference type="Rhea" id="RHEA:23708"/>
        <dbReference type="Rhea" id="RHEA-COMP:9602"/>
        <dbReference type="Rhea" id="RHEA-COMP:9603"/>
        <dbReference type="ChEBI" id="CHEBI:15378"/>
        <dbReference type="ChEBI" id="CHEBI:58405"/>
        <dbReference type="ChEBI" id="CHEBI:60033"/>
        <dbReference type="ChEBI" id="CHEBI:78435"/>
        <dbReference type="EC" id="2.4.99.28"/>
    </reaction>
</comment>
<dbReference type="PANTHER" id="PTHR32282">
    <property type="entry name" value="BINDING PROTEIN TRANSPEPTIDASE, PUTATIVE-RELATED"/>
    <property type="match status" value="1"/>
</dbReference>
<evidence type="ECO:0000256" key="24">
    <source>
        <dbReference type="PIRNR" id="PIRNR002799"/>
    </source>
</evidence>
<dbReference type="PIRSF" id="PIRSF002799">
    <property type="entry name" value="PBP_1b"/>
    <property type="match status" value="1"/>
</dbReference>
<comment type="caution">
    <text evidence="30">The sequence shown here is derived from an EMBL/GenBank/DDBJ whole genome shotgun (WGS) entry which is preliminary data.</text>
</comment>
<dbReference type="InterPro" id="IPR028166">
    <property type="entry name" value="UB2H"/>
</dbReference>
<dbReference type="GO" id="GO:0009252">
    <property type="term" value="P:peptidoglycan biosynthetic process"/>
    <property type="evidence" value="ECO:0007669"/>
    <property type="project" value="UniProtKB-UniRule"/>
</dbReference>
<keyword evidence="18 24" id="KW-0961">Cell wall biogenesis/degradation</keyword>
<dbReference type="InterPro" id="IPR011813">
    <property type="entry name" value="PBP_1b"/>
</dbReference>